<organism evidence="2 3">
    <name type="scientific">Hathewaya limosa</name>
    <name type="common">Clostridium limosum</name>
    <dbReference type="NCBI Taxonomy" id="1536"/>
    <lineage>
        <taxon>Bacteria</taxon>
        <taxon>Bacillati</taxon>
        <taxon>Bacillota</taxon>
        <taxon>Clostridia</taxon>
        <taxon>Eubacteriales</taxon>
        <taxon>Clostridiaceae</taxon>
        <taxon>Hathewaya</taxon>
    </lineage>
</organism>
<sequence>MFKEATKILIYTLFFGGAFTLIGLGFRTQNKKGMSEWYVSRGYDKLSKLYEKTYLIMGICVLIIGLIGFLVKSYMNIFMGIQSIIILGGVVYTLIAKRKILKKHKKID</sequence>
<name>A0ABU0JWR6_HATLI</name>
<keyword evidence="1" id="KW-0472">Membrane</keyword>
<protein>
    <recommendedName>
        <fullName evidence="4">DUF3784 domain-containing protein</fullName>
    </recommendedName>
</protein>
<evidence type="ECO:0008006" key="4">
    <source>
        <dbReference type="Google" id="ProtNLM"/>
    </source>
</evidence>
<keyword evidence="1" id="KW-0812">Transmembrane</keyword>
<gene>
    <name evidence="2" type="ORF">QOZ93_002105</name>
</gene>
<dbReference type="EMBL" id="JAUSWN010000018">
    <property type="protein sequence ID" value="MDQ0480357.1"/>
    <property type="molecule type" value="Genomic_DNA"/>
</dbReference>
<feature type="transmembrane region" description="Helical" evidence="1">
    <location>
        <begin position="6"/>
        <end position="26"/>
    </location>
</feature>
<proteinExistence type="predicted"/>
<dbReference type="Proteomes" id="UP001224418">
    <property type="component" value="Unassembled WGS sequence"/>
</dbReference>
<keyword evidence="1" id="KW-1133">Transmembrane helix</keyword>
<feature type="transmembrane region" description="Helical" evidence="1">
    <location>
        <begin position="53"/>
        <end position="71"/>
    </location>
</feature>
<evidence type="ECO:0000313" key="2">
    <source>
        <dbReference type="EMBL" id="MDQ0480357.1"/>
    </source>
</evidence>
<accession>A0ABU0JWR6</accession>
<reference evidence="2 3" key="1">
    <citation type="submission" date="2023-07" db="EMBL/GenBank/DDBJ databases">
        <title>Genomic Encyclopedia of Type Strains, Phase IV (KMG-IV): sequencing the most valuable type-strain genomes for metagenomic binning, comparative biology and taxonomic classification.</title>
        <authorList>
            <person name="Goeker M."/>
        </authorList>
    </citation>
    <scope>NUCLEOTIDE SEQUENCE [LARGE SCALE GENOMIC DNA]</scope>
    <source>
        <strain evidence="2 3">DSM 1400</strain>
    </source>
</reference>
<dbReference type="RefSeq" id="WP_307356301.1">
    <property type="nucleotide sequence ID" value="NZ_BAAACJ010000031.1"/>
</dbReference>
<comment type="caution">
    <text evidence="2">The sequence shown here is derived from an EMBL/GenBank/DDBJ whole genome shotgun (WGS) entry which is preliminary data.</text>
</comment>
<keyword evidence="3" id="KW-1185">Reference proteome</keyword>
<evidence type="ECO:0000256" key="1">
    <source>
        <dbReference type="SAM" id="Phobius"/>
    </source>
</evidence>
<evidence type="ECO:0000313" key="3">
    <source>
        <dbReference type="Proteomes" id="UP001224418"/>
    </source>
</evidence>
<feature type="transmembrane region" description="Helical" evidence="1">
    <location>
        <begin position="77"/>
        <end position="96"/>
    </location>
</feature>